<proteinExistence type="predicted"/>
<dbReference type="SMART" id="SM00758">
    <property type="entry name" value="PA14"/>
    <property type="match status" value="1"/>
</dbReference>
<dbReference type="InterPro" id="IPR011041">
    <property type="entry name" value="Quinoprot_gluc/sorb_DH_b-prop"/>
</dbReference>
<dbReference type="PANTHER" id="PTHR19328">
    <property type="entry name" value="HEDGEHOG-INTERACTING PROTEIN"/>
    <property type="match status" value="1"/>
</dbReference>
<evidence type="ECO:0000313" key="6">
    <source>
        <dbReference type="Proteomes" id="UP000000849"/>
    </source>
</evidence>
<dbReference type="SUPFAM" id="SSF49299">
    <property type="entry name" value="PKD domain"/>
    <property type="match status" value="1"/>
</dbReference>
<dbReference type="InterPro" id="IPR037524">
    <property type="entry name" value="PA14/GLEYA"/>
</dbReference>
<dbReference type="PROSITE" id="PS50093">
    <property type="entry name" value="PKD"/>
    <property type="match status" value="1"/>
</dbReference>
<dbReference type="InterPro" id="IPR022409">
    <property type="entry name" value="PKD/Chitinase_dom"/>
</dbReference>
<name>D5UI11_CELFN</name>
<dbReference type="Gene3D" id="2.120.10.30">
    <property type="entry name" value="TolB, C-terminal domain"/>
    <property type="match status" value="1"/>
</dbReference>
<keyword evidence="2" id="KW-0732">Signal</keyword>
<feature type="domain" description="PKD" evidence="3">
    <location>
        <begin position="426"/>
        <end position="508"/>
    </location>
</feature>
<dbReference type="eggNOG" id="COG2133">
    <property type="taxonomic scope" value="Bacteria"/>
</dbReference>
<dbReference type="GO" id="GO:0005975">
    <property type="term" value="P:carbohydrate metabolic process"/>
    <property type="evidence" value="ECO:0007669"/>
    <property type="project" value="UniProtKB-ARBA"/>
</dbReference>
<dbReference type="InterPro" id="IPR011042">
    <property type="entry name" value="6-blade_b-propeller_TolB-like"/>
</dbReference>
<evidence type="ECO:0000256" key="2">
    <source>
        <dbReference type="SAM" id="SignalP"/>
    </source>
</evidence>
<evidence type="ECO:0000259" key="4">
    <source>
        <dbReference type="PROSITE" id="PS51820"/>
    </source>
</evidence>
<dbReference type="InterPro" id="IPR000601">
    <property type="entry name" value="PKD_dom"/>
</dbReference>
<feature type="region of interest" description="Disordered" evidence="1">
    <location>
        <begin position="120"/>
        <end position="140"/>
    </location>
</feature>
<dbReference type="PANTHER" id="PTHR19328:SF13">
    <property type="entry name" value="HIPL1 PROTEIN"/>
    <property type="match status" value="1"/>
</dbReference>
<dbReference type="EMBL" id="CP001964">
    <property type="protein sequence ID" value="ADG73435.1"/>
    <property type="molecule type" value="Genomic_DNA"/>
</dbReference>
<dbReference type="Pfam" id="PF18911">
    <property type="entry name" value="PKD_4"/>
    <property type="match status" value="1"/>
</dbReference>
<dbReference type="SUPFAM" id="SSF56988">
    <property type="entry name" value="Anthrax protective antigen"/>
    <property type="match status" value="1"/>
</dbReference>
<dbReference type="RefSeq" id="WP_013115769.1">
    <property type="nucleotide sequence ID" value="NC_014151.1"/>
</dbReference>
<dbReference type="SUPFAM" id="SSF50952">
    <property type="entry name" value="Soluble quinoprotein glucose dehydrogenase"/>
    <property type="match status" value="1"/>
</dbReference>
<dbReference type="PROSITE" id="PS51820">
    <property type="entry name" value="PA14"/>
    <property type="match status" value="1"/>
</dbReference>
<feature type="signal peptide" evidence="2">
    <location>
        <begin position="1"/>
        <end position="30"/>
    </location>
</feature>
<evidence type="ECO:0000259" key="3">
    <source>
        <dbReference type="PROSITE" id="PS50093"/>
    </source>
</evidence>
<organism evidence="5 6">
    <name type="scientific">Cellulomonas flavigena (strain ATCC 482 / DSM 20109 / BCRC 11376 / JCM 18109 / NBRC 3775 / NCIMB 8073 / NRS 134)</name>
    <dbReference type="NCBI Taxonomy" id="446466"/>
    <lineage>
        <taxon>Bacteria</taxon>
        <taxon>Bacillati</taxon>
        <taxon>Actinomycetota</taxon>
        <taxon>Actinomycetes</taxon>
        <taxon>Micrococcales</taxon>
        <taxon>Cellulomonadaceae</taxon>
        <taxon>Cellulomonas</taxon>
    </lineage>
</organism>
<dbReference type="eggNOG" id="COG3291">
    <property type="taxonomic scope" value="Bacteria"/>
</dbReference>
<accession>D5UI11</accession>
<keyword evidence="6" id="KW-1185">Reference proteome</keyword>
<feature type="domain" description="PA14" evidence="4">
    <location>
        <begin position="700"/>
        <end position="837"/>
    </location>
</feature>
<dbReference type="KEGG" id="cfl:Cfla_0521"/>
<dbReference type="InterPro" id="IPR013783">
    <property type="entry name" value="Ig-like_fold"/>
</dbReference>
<evidence type="ECO:0000256" key="1">
    <source>
        <dbReference type="SAM" id="MobiDB-lite"/>
    </source>
</evidence>
<dbReference type="AlphaFoldDB" id="D5UI11"/>
<dbReference type="Gene3D" id="2.60.40.10">
    <property type="entry name" value="Immunoglobulins"/>
    <property type="match status" value="2"/>
</dbReference>
<gene>
    <name evidence="5" type="ordered locus">Cfla_0521</name>
</gene>
<dbReference type="Pfam" id="PF17957">
    <property type="entry name" value="Big_7"/>
    <property type="match status" value="1"/>
</dbReference>
<dbReference type="Proteomes" id="UP000000849">
    <property type="component" value="Chromosome"/>
</dbReference>
<dbReference type="InterPro" id="IPR011658">
    <property type="entry name" value="PA14_dom"/>
</dbReference>
<evidence type="ECO:0000313" key="5">
    <source>
        <dbReference type="EMBL" id="ADG73435.1"/>
    </source>
</evidence>
<dbReference type="STRING" id="446466.Cfla_0521"/>
<dbReference type="HOGENOM" id="CLU_012705_0_0_11"/>
<dbReference type="Gene3D" id="3.90.182.10">
    <property type="entry name" value="Toxin - Anthrax Protective Antigen,domain 1"/>
    <property type="match status" value="1"/>
</dbReference>
<dbReference type="Pfam" id="PF07691">
    <property type="entry name" value="PA14"/>
    <property type="match status" value="1"/>
</dbReference>
<dbReference type="SMART" id="SM00089">
    <property type="entry name" value="PKD"/>
    <property type="match status" value="1"/>
</dbReference>
<dbReference type="InterPro" id="IPR012938">
    <property type="entry name" value="Glc/Sorbosone_DH"/>
</dbReference>
<dbReference type="CDD" id="cd00146">
    <property type="entry name" value="PKD"/>
    <property type="match status" value="1"/>
</dbReference>
<feature type="region of interest" description="Disordered" evidence="1">
    <location>
        <begin position="429"/>
        <end position="451"/>
    </location>
</feature>
<dbReference type="OrthoDB" id="6402258at2"/>
<dbReference type="Pfam" id="PF07995">
    <property type="entry name" value="GSDH"/>
    <property type="match status" value="1"/>
</dbReference>
<dbReference type="InterPro" id="IPR035986">
    <property type="entry name" value="PKD_dom_sf"/>
</dbReference>
<protein>
    <submittedName>
        <fullName evidence="5">PA14 domain protein</fullName>
    </submittedName>
</protein>
<feature type="chain" id="PRO_5003077799" evidence="2">
    <location>
        <begin position="31"/>
        <end position="841"/>
    </location>
</feature>
<sequence>MRHMRRVAQVVVGVLAVAGLTVGAPSPATAATVPSGFTDAKVADVPSPTALAFTADGRMLVATQGGRLLVRTAAGTLLSTPALDLSSRLCTNAERGLLGVAVDPDPSTRAIYLFYTARGTSSSCPTSQRSNPSGAPTNRVSRFVLRDDNTVDPSSETILLDGIYTVDGNHNAGDLHVGKDGYLYVSTGDASCDYAGDSGCAGRNDAARDRNILNGKILRVVRTTGAPAPGNPFTGTGTATCRLAPAPAGTICQETFAWGLRNPFRFAFDPNASGTVFHVNDVGQNVWEEIDLGTSGADYGWPAREGHCAQTGSASSCGAATPAGMTDPVHDYSHSTGCGSITGGAFVPNGAWPATYDRAYLFADYVCGRIMMLKDGVRTNLATGLGGAVHLEFGPHAGGQALYYTTYTNGGEVRRIAYTGTANRVPTAAVTASPATGPAPLTTTLDGSPSSDPDGDALTYLWSFGDGSASATTTTPTVRHTYAAGSWTATLRVRDAAGATSQPVTVAISSGNTAPAVTMSSPAAGATFTVGDTIRLTGSATDAQDGTLAGSRLSWTVIRVHDAHTHPFLGPVTGTSTSFTAPGPEDLLAAGNSYLRVSLTATDSQGVSTTVTRDLQPRKVDVTLATSPAGRTLTVNGETITGPTTLTSWAGYDLQLGVPAQTDAQGVPYVLSRWSDGSTSATRTWRTPSSAATLTATLAAQSGGLLGTYFDDADLTGASVTRVDPTISFRWGTGAPVSGIGADTFSVRWTGTIVPRYSELYRFATTSDEGVRLWVDGRQVVNKWAAHTEQVHTGTVTLAAGRATPIRIEYYDSTGDATMQLRWWSASQPWQIVPADRLRPS</sequence>
<reference evidence="5 6" key="1">
    <citation type="journal article" date="2010" name="Stand. Genomic Sci.">
        <title>Complete genome sequence of Cellulomonas flavigena type strain (134).</title>
        <authorList>
            <person name="Abt B."/>
            <person name="Foster B."/>
            <person name="Lapidus A."/>
            <person name="Clum A."/>
            <person name="Sun H."/>
            <person name="Pukall R."/>
            <person name="Lucas S."/>
            <person name="Glavina Del Rio T."/>
            <person name="Nolan M."/>
            <person name="Tice H."/>
            <person name="Cheng J.F."/>
            <person name="Pitluck S."/>
            <person name="Liolios K."/>
            <person name="Ivanova N."/>
            <person name="Mavromatis K."/>
            <person name="Ovchinnikova G."/>
            <person name="Pati A."/>
            <person name="Goodwin L."/>
            <person name="Chen A."/>
            <person name="Palaniappan K."/>
            <person name="Land M."/>
            <person name="Hauser L."/>
            <person name="Chang Y.J."/>
            <person name="Jeffries C.D."/>
            <person name="Rohde M."/>
            <person name="Goker M."/>
            <person name="Woyke T."/>
            <person name="Bristow J."/>
            <person name="Eisen J.A."/>
            <person name="Markowitz V."/>
            <person name="Hugenholtz P."/>
            <person name="Kyrpides N.C."/>
            <person name="Klenk H.P."/>
        </authorList>
    </citation>
    <scope>NUCLEOTIDE SEQUENCE [LARGE SCALE GENOMIC DNA]</scope>
    <source>
        <strain evidence="6">ATCC 482 / DSM 20109 / BCRC 11376 / JCM 18109 / NBRC 3775 / NCIMB 8073 / NRS 134</strain>
    </source>
</reference>